<dbReference type="RefSeq" id="WP_345549520.1">
    <property type="nucleotide sequence ID" value="NZ_BAAAZA010000009.1"/>
</dbReference>
<feature type="transmembrane region" description="Helical" evidence="2">
    <location>
        <begin position="337"/>
        <end position="357"/>
    </location>
</feature>
<proteinExistence type="predicted"/>
<evidence type="ECO:0000313" key="4">
    <source>
        <dbReference type="Proteomes" id="UP001501563"/>
    </source>
</evidence>
<evidence type="ECO:0000256" key="1">
    <source>
        <dbReference type="SAM" id="MobiDB-lite"/>
    </source>
</evidence>
<feature type="compositionally biased region" description="Pro residues" evidence="1">
    <location>
        <begin position="565"/>
        <end position="576"/>
    </location>
</feature>
<gene>
    <name evidence="3" type="ORF">GCM10022207_37520</name>
</gene>
<feature type="transmembrane region" description="Helical" evidence="2">
    <location>
        <begin position="28"/>
        <end position="52"/>
    </location>
</feature>
<keyword evidence="2" id="KW-0472">Membrane</keyword>
<organism evidence="3 4">
    <name type="scientific">Streptomyces lannensis</name>
    <dbReference type="NCBI Taxonomy" id="766498"/>
    <lineage>
        <taxon>Bacteria</taxon>
        <taxon>Bacillati</taxon>
        <taxon>Actinomycetota</taxon>
        <taxon>Actinomycetes</taxon>
        <taxon>Kitasatosporales</taxon>
        <taxon>Streptomycetaceae</taxon>
        <taxon>Streptomyces</taxon>
    </lineage>
</organism>
<keyword evidence="4" id="KW-1185">Reference proteome</keyword>
<protein>
    <submittedName>
        <fullName evidence="3">DUF6350 family protein</fullName>
    </submittedName>
</protein>
<comment type="caution">
    <text evidence="3">The sequence shown here is derived from an EMBL/GenBank/DDBJ whole genome shotgun (WGS) entry which is preliminary data.</text>
</comment>
<sequence>MTQWTDRRFPLSPLRTRLRDRWPHLGEAFAAGAVAAVLGLGSFALLVMVLWISSPYPDNGPGGALRVAAALWLLAHGVVLVRTETLSGLPAPVGVTPLLLAAVPVWLLHRAARDVTDGEGEETAEAGAPLVDVRTAWTGVVTGYLAVSAVAALYATDGTLRPAWAWSAMHLPLTVVVAAGAGVWTAYGRPCGRLPRSARRALDRLPSVVRQVVTAGAVDAEGRVRLGDSLRAAMAGTAVLVGGGALLVGVSLLWHGEAAQSTFHQLADGWSGRWGVLLLAMALVPNAAVWGAAYGLGPGFVLGVGHVTGPLSSTRPPALLPPFPLLAAVPRAGGGPLWWAVAAVPAAAGVTVGWFVARAACEGRERGRAAVWPVGRAVGAVVVAGVLCGLLLGGLAEAAGGPLGVAALARFGPVGWQVGGAAAGWTVGLGVPVALGVRAWRLRGSEARKKRTKPKESRKGAAAVPSPTAAEPADTHRGRNADAAWERPGAAPRASWDHPGPGSHRAWRDPGPAPHGAWEDPDLRPYEALPAEDPALGPNTAWVDLELKQYEELSADDPLLSQRPKPSPPEAPGPGA</sequence>
<dbReference type="Pfam" id="PF19877">
    <property type="entry name" value="DUF6350"/>
    <property type="match status" value="1"/>
</dbReference>
<evidence type="ECO:0000313" key="3">
    <source>
        <dbReference type="EMBL" id="GAA3869121.1"/>
    </source>
</evidence>
<evidence type="ECO:0000256" key="2">
    <source>
        <dbReference type="SAM" id="Phobius"/>
    </source>
</evidence>
<feature type="transmembrane region" description="Helical" evidence="2">
    <location>
        <begin position="163"/>
        <end position="187"/>
    </location>
</feature>
<feature type="transmembrane region" description="Helical" evidence="2">
    <location>
        <begin position="64"/>
        <end position="81"/>
    </location>
</feature>
<dbReference type="Proteomes" id="UP001501563">
    <property type="component" value="Unassembled WGS sequence"/>
</dbReference>
<keyword evidence="2" id="KW-1133">Transmembrane helix</keyword>
<name>A0ABP7KA87_9ACTN</name>
<feature type="transmembrane region" description="Helical" evidence="2">
    <location>
        <begin position="136"/>
        <end position="156"/>
    </location>
</feature>
<feature type="transmembrane region" description="Helical" evidence="2">
    <location>
        <begin position="377"/>
        <end position="396"/>
    </location>
</feature>
<dbReference type="EMBL" id="BAAAZA010000009">
    <property type="protein sequence ID" value="GAA3869121.1"/>
    <property type="molecule type" value="Genomic_DNA"/>
</dbReference>
<feature type="transmembrane region" description="Helical" evidence="2">
    <location>
        <begin position="416"/>
        <end position="440"/>
    </location>
</feature>
<feature type="transmembrane region" description="Helical" evidence="2">
    <location>
        <begin position="88"/>
        <end position="108"/>
    </location>
</feature>
<dbReference type="InterPro" id="IPR045931">
    <property type="entry name" value="DUF6350"/>
</dbReference>
<feature type="transmembrane region" description="Helical" evidence="2">
    <location>
        <begin position="274"/>
        <end position="296"/>
    </location>
</feature>
<keyword evidence="2" id="KW-0812">Transmembrane</keyword>
<reference evidence="4" key="1">
    <citation type="journal article" date="2019" name="Int. J. Syst. Evol. Microbiol.">
        <title>The Global Catalogue of Microorganisms (GCM) 10K type strain sequencing project: providing services to taxonomists for standard genome sequencing and annotation.</title>
        <authorList>
            <consortium name="The Broad Institute Genomics Platform"/>
            <consortium name="The Broad Institute Genome Sequencing Center for Infectious Disease"/>
            <person name="Wu L."/>
            <person name="Ma J."/>
        </authorList>
    </citation>
    <scope>NUCLEOTIDE SEQUENCE [LARGE SCALE GENOMIC DNA]</scope>
    <source>
        <strain evidence="4">JCM 16578</strain>
    </source>
</reference>
<accession>A0ABP7KA87</accession>
<feature type="transmembrane region" description="Helical" evidence="2">
    <location>
        <begin position="232"/>
        <end position="254"/>
    </location>
</feature>
<feature type="region of interest" description="Disordered" evidence="1">
    <location>
        <begin position="446"/>
        <end position="576"/>
    </location>
</feature>